<sequence length="129" mass="15241">MLVLTSLAQQFQVSDETAFQLFRNTVRHWYKKQWPIRPIPKDRSKIFAWGGFCIRGKTSLFCFRGIMDGKFYTKILERQIPEVYSMLGDSWRLQQDNDPKHTSRVAKEFLKNNVPEVMDWPSNSPDLNP</sequence>
<evidence type="ECO:0008006" key="3">
    <source>
        <dbReference type="Google" id="ProtNLM"/>
    </source>
</evidence>
<evidence type="ECO:0000313" key="1">
    <source>
        <dbReference type="EMBL" id="CAB5349980.1"/>
    </source>
</evidence>
<organism evidence="1 2">
    <name type="scientific">Rhizophagus irregularis</name>
    <dbReference type="NCBI Taxonomy" id="588596"/>
    <lineage>
        <taxon>Eukaryota</taxon>
        <taxon>Fungi</taxon>
        <taxon>Fungi incertae sedis</taxon>
        <taxon>Mucoromycota</taxon>
        <taxon>Glomeromycotina</taxon>
        <taxon>Glomeromycetes</taxon>
        <taxon>Glomerales</taxon>
        <taxon>Glomeraceae</taxon>
        <taxon>Rhizophagus</taxon>
    </lineage>
</organism>
<proteinExistence type="predicted"/>
<dbReference type="Proteomes" id="UP000684084">
    <property type="component" value="Unassembled WGS sequence"/>
</dbReference>
<dbReference type="OrthoDB" id="2412677at2759"/>
<dbReference type="AlphaFoldDB" id="A0A915YWE4"/>
<dbReference type="EMBL" id="CAGKOT010000007">
    <property type="protein sequence ID" value="CAB5349980.1"/>
    <property type="molecule type" value="Genomic_DNA"/>
</dbReference>
<accession>A0A915YWE4</accession>
<evidence type="ECO:0000313" key="2">
    <source>
        <dbReference type="Proteomes" id="UP000684084"/>
    </source>
</evidence>
<gene>
    <name evidence="1" type="ORF">CHRIB12_LOCUS4846</name>
</gene>
<comment type="caution">
    <text evidence="1">The sequence shown here is derived from an EMBL/GenBank/DDBJ whole genome shotgun (WGS) entry which is preliminary data.</text>
</comment>
<reference evidence="1" key="1">
    <citation type="submission" date="2020-05" db="EMBL/GenBank/DDBJ databases">
        <authorList>
            <person name="Rincon C."/>
            <person name="Sanders R I."/>
            <person name="Robbins C."/>
            <person name="Chaturvedi A."/>
        </authorList>
    </citation>
    <scope>NUCLEOTIDE SEQUENCE</scope>
    <source>
        <strain evidence="1">CHB12</strain>
    </source>
</reference>
<protein>
    <recommendedName>
        <fullName evidence="3">Transposable element tc3 transposase</fullName>
    </recommendedName>
</protein>
<name>A0A915YWE4_9GLOM</name>